<dbReference type="SUPFAM" id="SSF48452">
    <property type="entry name" value="TPR-like"/>
    <property type="match status" value="1"/>
</dbReference>
<dbReference type="Proteomes" id="UP000515146">
    <property type="component" value="Unplaced"/>
</dbReference>
<dbReference type="InParanoid" id="A0A6P6Y9Q4"/>
<organism evidence="3 4">
    <name type="scientific">Dermatophagoides pteronyssinus</name>
    <name type="common">European house dust mite</name>
    <dbReference type="NCBI Taxonomy" id="6956"/>
    <lineage>
        <taxon>Eukaryota</taxon>
        <taxon>Metazoa</taxon>
        <taxon>Ecdysozoa</taxon>
        <taxon>Arthropoda</taxon>
        <taxon>Chelicerata</taxon>
        <taxon>Arachnida</taxon>
        <taxon>Acari</taxon>
        <taxon>Acariformes</taxon>
        <taxon>Sarcoptiformes</taxon>
        <taxon>Astigmata</taxon>
        <taxon>Psoroptidia</taxon>
        <taxon>Analgoidea</taxon>
        <taxon>Pyroglyphidae</taxon>
        <taxon>Dermatophagoidinae</taxon>
        <taxon>Dermatophagoides</taxon>
    </lineage>
</organism>
<dbReference type="AlphaFoldDB" id="A0A6P6Y9Q4"/>
<dbReference type="PANTHER" id="PTHR46014">
    <property type="entry name" value="TETRATRICOPEPTIDE REPEAT PROTEIN 1"/>
    <property type="match status" value="1"/>
</dbReference>
<reference evidence="4" key="1">
    <citation type="submission" date="2025-08" db="UniProtKB">
        <authorList>
            <consortium name="RefSeq"/>
        </authorList>
    </citation>
    <scope>IDENTIFICATION</scope>
    <source>
        <strain evidence="4">Airmid</strain>
    </source>
</reference>
<proteinExistence type="predicted"/>
<feature type="region of interest" description="Disordered" evidence="2">
    <location>
        <begin position="1"/>
        <end position="20"/>
    </location>
</feature>
<name>A0A6P6Y9Q4_DERPT</name>
<sequence>MTDQIESKHESSWTEIANEDPDRKQKIIDLKLEGNQQFKLGNYEKSIRFYLDSLDLCTEQNDDNNDNDNDRQTIVILYSNLAAAKDHLQLYDEAIEYCDKALAINDSHSKAIIRRAQLYRKLDKLDESMADYKRFVELNPDDKSILPIIHELQCQIDERNEKLKAEMLSKLKDLGNVVLKPFGLSTDNFKLVKNPETGGYSVDFQKNQ</sequence>
<accession>A0A6P6Y9Q4</accession>
<dbReference type="InterPro" id="IPR011990">
    <property type="entry name" value="TPR-like_helical_dom_sf"/>
</dbReference>
<dbReference type="SMART" id="SM00028">
    <property type="entry name" value="TPR"/>
    <property type="match status" value="3"/>
</dbReference>
<dbReference type="PANTHER" id="PTHR46014:SF1">
    <property type="entry name" value="TETRATRICOPEPTIDE REPEAT PROTEIN 1"/>
    <property type="match status" value="1"/>
</dbReference>
<evidence type="ECO:0000313" key="3">
    <source>
        <dbReference type="Proteomes" id="UP000515146"/>
    </source>
</evidence>
<dbReference type="OrthoDB" id="1872379at2759"/>
<feature type="repeat" description="TPR" evidence="1">
    <location>
        <begin position="109"/>
        <end position="142"/>
    </location>
</feature>
<dbReference type="FunCoup" id="A0A6P6Y9Q4">
    <property type="interactions" value="1602"/>
</dbReference>
<dbReference type="Pfam" id="PF00515">
    <property type="entry name" value="TPR_1"/>
    <property type="match status" value="1"/>
</dbReference>
<dbReference type="Gene3D" id="1.25.40.10">
    <property type="entry name" value="Tetratricopeptide repeat domain"/>
    <property type="match status" value="1"/>
</dbReference>
<evidence type="ECO:0000313" key="4">
    <source>
        <dbReference type="RefSeq" id="XP_027202035.1"/>
    </source>
</evidence>
<feature type="compositionally biased region" description="Basic and acidic residues" evidence="2">
    <location>
        <begin position="1"/>
        <end position="12"/>
    </location>
</feature>
<protein>
    <submittedName>
        <fullName evidence="4">Tetratricopeptide repeat protein 1-like</fullName>
    </submittedName>
</protein>
<dbReference type="KEGG" id="dpte:113795990"/>
<evidence type="ECO:0000256" key="1">
    <source>
        <dbReference type="PROSITE-ProRule" id="PRU00339"/>
    </source>
</evidence>
<dbReference type="Pfam" id="PF13181">
    <property type="entry name" value="TPR_8"/>
    <property type="match status" value="1"/>
</dbReference>
<dbReference type="OMA" id="KSAIDDC"/>
<dbReference type="InterPro" id="IPR052769">
    <property type="entry name" value="TPR_domain_protein"/>
</dbReference>
<dbReference type="RefSeq" id="XP_027202035.1">
    <property type="nucleotide sequence ID" value="XM_027346234.1"/>
</dbReference>
<dbReference type="PROSITE" id="PS50005">
    <property type="entry name" value="TPR"/>
    <property type="match status" value="1"/>
</dbReference>
<dbReference type="InterPro" id="IPR019734">
    <property type="entry name" value="TPR_rpt"/>
</dbReference>
<keyword evidence="3" id="KW-1185">Reference proteome</keyword>
<evidence type="ECO:0000256" key="2">
    <source>
        <dbReference type="SAM" id="MobiDB-lite"/>
    </source>
</evidence>
<keyword evidence="1" id="KW-0802">TPR repeat</keyword>
<gene>
    <name evidence="4" type="primary">LOC113795990</name>
</gene>